<dbReference type="InterPro" id="IPR001867">
    <property type="entry name" value="OmpR/PhoB-type_DNA-bd"/>
</dbReference>
<dbReference type="GO" id="GO:0006355">
    <property type="term" value="P:regulation of DNA-templated transcription"/>
    <property type="evidence" value="ECO:0007669"/>
    <property type="project" value="InterPro"/>
</dbReference>
<dbReference type="InterPro" id="IPR016032">
    <property type="entry name" value="Sig_transdc_resp-reg_C-effctor"/>
</dbReference>
<dbReference type="PANTHER" id="PTHR12558">
    <property type="entry name" value="CELL DIVISION CYCLE 16,23,27"/>
    <property type="match status" value="1"/>
</dbReference>
<dbReference type="Pfam" id="PF00486">
    <property type="entry name" value="Trans_reg_C"/>
    <property type="match status" value="1"/>
</dbReference>
<dbReference type="SMART" id="SM00862">
    <property type="entry name" value="Trans_reg_C"/>
    <property type="match status" value="1"/>
</dbReference>
<gene>
    <name evidence="5" type="ORF">HDF10_001687</name>
</gene>
<dbReference type="Pfam" id="PF13414">
    <property type="entry name" value="TPR_11"/>
    <property type="match status" value="1"/>
</dbReference>
<feature type="repeat" description="TPR" evidence="2">
    <location>
        <begin position="475"/>
        <end position="508"/>
    </location>
</feature>
<name>A0A7W8N2S7_9BACT</name>
<dbReference type="PROSITE" id="PS51755">
    <property type="entry name" value="OMPR_PHOB"/>
    <property type="match status" value="1"/>
</dbReference>
<dbReference type="Gene3D" id="1.10.10.10">
    <property type="entry name" value="Winged helix-like DNA-binding domain superfamily/Winged helix DNA-binding domain"/>
    <property type="match status" value="1"/>
</dbReference>
<evidence type="ECO:0000259" key="4">
    <source>
        <dbReference type="PROSITE" id="PS51755"/>
    </source>
</evidence>
<accession>A0A7W8N2S7</accession>
<evidence type="ECO:0000256" key="1">
    <source>
        <dbReference type="ARBA" id="ARBA00023125"/>
    </source>
</evidence>
<dbReference type="InterPro" id="IPR036388">
    <property type="entry name" value="WH-like_DNA-bd_sf"/>
</dbReference>
<feature type="repeat" description="TPR" evidence="2">
    <location>
        <begin position="509"/>
        <end position="542"/>
    </location>
</feature>
<keyword evidence="2" id="KW-0802">TPR repeat</keyword>
<dbReference type="CDD" id="cd00383">
    <property type="entry name" value="trans_reg_C"/>
    <property type="match status" value="1"/>
</dbReference>
<dbReference type="Gene3D" id="1.25.40.10">
    <property type="entry name" value="Tetratricopeptide repeat domain"/>
    <property type="match status" value="1"/>
</dbReference>
<dbReference type="PROSITE" id="PS50005">
    <property type="entry name" value="TPR"/>
    <property type="match status" value="2"/>
</dbReference>
<comment type="caution">
    <text evidence="5">The sequence shown here is derived from an EMBL/GenBank/DDBJ whole genome shotgun (WGS) entry which is preliminary data.</text>
</comment>
<dbReference type="InterPro" id="IPR011990">
    <property type="entry name" value="TPR-like_helical_dom_sf"/>
</dbReference>
<dbReference type="Proteomes" id="UP000569092">
    <property type="component" value="Unassembled WGS sequence"/>
</dbReference>
<dbReference type="AlphaFoldDB" id="A0A7W8N2S7"/>
<dbReference type="GO" id="GO:0003677">
    <property type="term" value="F:DNA binding"/>
    <property type="evidence" value="ECO:0007669"/>
    <property type="project" value="UniProtKB-UniRule"/>
</dbReference>
<dbReference type="PANTHER" id="PTHR12558:SF33">
    <property type="entry name" value="BLL7664 PROTEIN"/>
    <property type="match status" value="1"/>
</dbReference>
<evidence type="ECO:0000256" key="3">
    <source>
        <dbReference type="PROSITE-ProRule" id="PRU01091"/>
    </source>
</evidence>
<protein>
    <submittedName>
        <fullName evidence="5">DNA-binding winged helix-turn-helix (WHTH) protein/TolB-like protein</fullName>
    </submittedName>
</protein>
<evidence type="ECO:0000313" key="6">
    <source>
        <dbReference type="Proteomes" id="UP000569092"/>
    </source>
</evidence>
<dbReference type="SUPFAM" id="SSF48452">
    <property type="entry name" value="TPR-like"/>
    <property type="match status" value="1"/>
</dbReference>
<dbReference type="SMART" id="SM00028">
    <property type="entry name" value="TPR"/>
    <property type="match status" value="3"/>
</dbReference>
<evidence type="ECO:0000256" key="2">
    <source>
        <dbReference type="PROSITE-ProRule" id="PRU00339"/>
    </source>
</evidence>
<dbReference type="GO" id="GO:0000160">
    <property type="term" value="P:phosphorelay signal transduction system"/>
    <property type="evidence" value="ECO:0007669"/>
    <property type="project" value="InterPro"/>
</dbReference>
<proteinExistence type="predicted"/>
<dbReference type="InterPro" id="IPR019734">
    <property type="entry name" value="TPR_rpt"/>
</dbReference>
<evidence type="ECO:0000313" key="5">
    <source>
        <dbReference type="EMBL" id="MBB5343712.1"/>
    </source>
</evidence>
<keyword evidence="1 3" id="KW-0238">DNA-binding</keyword>
<reference evidence="5 6" key="1">
    <citation type="submission" date="2020-08" db="EMBL/GenBank/DDBJ databases">
        <title>Genomic Encyclopedia of Type Strains, Phase IV (KMG-V): Genome sequencing to study the core and pangenomes of soil and plant-associated prokaryotes.</title>
        <authorList>
            <person name="Whitman W."/>
        </authorList>
    </citation>
    <scope>NUCLEOTIDE SEQUENCE [LARGE SCALE GENOMIC DNA]</scope>
    <source>
        <strain evidence="5 6">M8US30</strain>
    </source>
</reference>
<dbReference type="Pfam" id="PF13432">
    <property type="entry name" value="TPR_16"/>
    <property type="match status" value="1"/>
</dbReference>
<feature type="domain" description="OmpR/PhoB-type" evidence="4">
    <location>
        <begin position="6"/>
        <end position="104"/>
    </location>
</feature>
<feature type="DNA-binding region" description="OmpR/PhoB-type" evidence="3">
    <location>
        <begin position="6"/>
        <end position="104"/>
    </location>
</feature>
<dbReference type="EMBL" id="JACHDZ010000002">
    <property type="protein sequence ID" value="MBB5343712.1"/>
    <property type="molecule type" value="Genomic_DNA"/>
</dbReference>
<organism evidence="5 6">
    <name type="scientific">Tunturiibacter lichenicola</name>
    <dbReference type="NCBI Taxonomy" id="2051959"/>
    <lineage>
        <taxon>Bacteria</taxon>
        <taxon>Pseudomonadati</taxon>
        <taxon>Acidobacteriota</taxon>
        <taxon>Terriglobia</taxon>
        <taxon>Terriglobales</taxon>
        <taxon>Acidobacteriaceae</taxon>
        <taxon>Tunturiibacter</taxon>
    </lineage>
</organism>
<sequence>MSHTVSHLYEFGNFSLDPVQRLLLRQGRPVSVTPKAFDLLVLMVENNGQLLVKEKLMDALWPRVSVEEGNLAVTVSHLRKILGDDRGKHVYIETVSKQGYRFVAQVVEGPEAPLESIHLHPKHMEEEPVVIAPVEYTALARLGAGWKWMAGPAIALAGLLAIAGWWLASRHVATASANGRPIKSLAVLPFATMGSAGSDEYLGLGTADALITRLSNTGKILVRPTSAIEKYRNSSISVQGAGKEQQVDAIINGRIQREGNRVRMTVQMVRVADGAQLWAQAFDEEFTNIFSLEDEVSERVAHSIRLQLNNKEEKRFTKRPTENQEAYSAFVKGRYYWNKRTNEGMMKGLEFFREAIRMDPNFAEAYEGVADSYAALGLYAAIPPQEAFPAARDAANKALQMNEDLADAHATLGLIDFYFDWNGPAAQNEFQRAFDVNPNYAMAHSWNAENLAAMGRFPEALEEARRAVEEDPLSLSVNSNAGWTFCLAGHYEEAIQTLNKAIDIDPSFPRTHFRLGDVYETRGLYDQAITEFTHAVQLSGGDVYYTAGLGHAYAMAGRTSDAHQILVSLLNKSAHQYVPAFAVAMVYAGLKEDGQALNWLEKTSADHSTSMAYVKVDPTLNGLRSDPRFDELLQRVKF</sequence>
<dbReference type="SUPFAM" id="SSF46894">
    <property type="entry name" value="C-terminal effector domain of the bipartite response regulators"/>
    <property type="match status" value="1"/>
</dbReference>